<accession>A0A1W2AU01</accession>
<dbReference type="HAMAP" id="MF_00984">
    <property type="entry name" value="SSB"/>
    <property type="match status" value="1"/>
</dbReference>
<evidence type="ECO:0000313" key="5">
    <source>
        <dbReference type="Proteomes" id="UP000192738"/>
    </source>
</evidence>
<dbReference type="PROSITE" id="PS50935">
    <property type="entry name" value="SSB"/>
    <property type="match status" value="1"/>
</dbReference>
<keyword evidence="2" id="KW-0227">DNA damage</keyword>
<dbReference type="GO" id="GO:0009295">
    <property type="term" value="C:nucleoid"/>
    <property type="evidence" value="ECO:0007669"/>
    <property type="project" value="TreeGrafter"/>
</dbReference>
<dbReference type="GO" id="GO:0006310">
    <property type="term" value="P:DNA recombination"/>
    <property type="evidence" value="ECO:0007669"/>
    <property type="project" value="UniProtKB-UniRule"/>
</dbReference>
<dbReference type="CDD" id="cd04496">
    <property type="entry name" value="SSB_OBF"/>
    <property type="match status" value="1"/>
</dbReference>
<dbReference type="PIRSF" id="PIRSF002070">
    <property type="entry name" value="SSB"/>
    <property type="match status" value="1"/>
</dbReference>
<gene>
    <name evidence="4" type="ORF">SAMN04488500_106105</name>
</gene>
<dbReference type="SUPFAM" id="SSF50249">
    <property type="entry name" value="Nucleic acid-binding proteins"/>
    <property type="match status" value="1"/>
</dbReference>
<dbReference type="GO" id="GO:0006281">
    <property type="term" value="P:DNA repair"/>
    <property type="evidence" value="ECO:0007669"/>
    <property type="project" value="UniProtKB-UniRule"/>
</dbReference>
<dbReference type="PANTHER" id="PTHR10302">
    <property type="entry name" value="SINGLE-STRANDED DNA-BINDING PROTEIN"/>
    <property type="match status" value="1"/>
</dbReference>
<keyword evidence="2" id="KW-0235">DNA replication</keyword>
<dbReference type="InterPro" id="IPR011344">
    <property type="entry name" value="ssDNA-bd"/>
</dbReference>
<comment type="subunit">
    <text evidence="2">Homotetramer.</text>
</comment>
<dbReference type="Gene3D" id="2.40.50.140">
    <property type="entry name" value="Nucleic acid-binding proteins"/>
    <property type="match status" value="1"/>
</dbReference>
<dbReference type="EMBL" id="FWXI01000006">
    <property type="protein sequence ID" value="SMC63992.1"/>
    <property type="molecule type" value="Genomic_DNA"/>
</dbReference>
<dbReference type="PANTHER" id="PTHR10302:SF27">
    <property type="entry name" value="SINGLE-STRANDED DNA-BINDING PROTEIN"/>
    <property type="match status" value="1"/>
</dbReference>
<evidence type="ECO:0000256" key="1">
    <source>
        <dbReference type="ARBA" id="ARBA00023125"/>
    </source>
</evidence>
<dbReference type="NCBIfam" id="TIGR00621">
    <property type="entry name" value="ssb"/>
    <property type="match status" value="1"/>
</dbReference>
<keyword evidence="5" id="KW-1185">Reference proteome</keyword>
<evidence type="ECO:0000256" key="2">
    <source>
        <dbReference type="HAMAP-Rule" id="MF_00984"/>
    </source>
</evidence>
<dbReference type="OrthoDB" id="9809878at2"/>
<organism evidence="4 5">
    <name type="scientific">Sporomusa malonica</name>
    <dbReference type="NCBI Taxonomy" id="112901"/>
    <lineage>
        <taxon>Bacteria</taxon>
        <taxon>Bacillati</taxon>
        <taxon>Bacillota</taxon>
        <taxon>Negativicutes</taxon>
        <taxon>Selenomonadales</taxon>
        <taxon>Sporomusaceae</taxon>
        <taxon>Sporomusa</taxon>
    </lineage>
</organism>
<name>A0A1W2AU01_9FIRM</name>
<keyword evidence="2" id="KW-0233">DNA recombination</keyword>
<dbReference type="RefSeq" id="WP_084575322.1">
    <property type="nucleotide sequence ID" value="NZ_CP155572.1"/>
</dbReference>
<dbReference type="AlphaFoldDB" id="A0A1W2AU01"/>
<reference evidence="4 5" key="1">
    <citation type="submission" date="2017-04" db="EMBL/GenBank/DDBJ databases">
        <authorList>
            <person name="Afonso C.L."/>
            <person name="Miller P.J."/>
            <person name="Scott M.A."/>
            <person name="Spackman E."/>
            <person name="Goraichik I."/>
            <person name="Dimitrov K.M."/>
            <person name="Suarez D.L."/>
            <person name="Swayne D.E."/>
        </authorList>
    </citation>
    <scope>NUCLEOTIDE SEQUENCE [LARGE SCALE GENOMIC DNA]</scope>
    <source>
        <strain evidence="4 5">DSM 5090</strain>
    </source>
</reference>
<protein>
    <recommendedName>
        <fullName evidence="2 3">Single-stranded DNA-binding protein</fullName>
        <shortName evidence="2">SSB</shortName>
    </recommendedName>
</protein>
<comment type="caution">
    <text evidence="2">Lacks conserved residue(s) required for the propagation of feature annotation.</text>
</comment>
<keyword evidence="2" id="KW-0234">DNA repair</keyword>
<dbReference type="STRING" id="112901.SAMN04488500_106105"/>
<dbReference type="GO" id="GO:0003697">
    <property type="term" value="F:single-stranded DNA binding"/>
    <property type="evidence" value="ECO:0007669"/>
    <property type="project" value="UniProtKB-UniRule"/>
</dbReference>
<dbReference type="Pfam" id="PF00436">
    <property type="entry name" value="SSB"/>
    <property type="match status" value="1"/>
</dbReference>
<evidence type="ECO:0000313" key="4">
    <source>
        <dbReference type="EMBL" id="SMC63992.1"/>
    </source>
</evidence>
<feature type="short sequence motif" description="Important for interaction with partner proteins" evidence="2">
    <location>
        <begin position="125"/>
        <end position="130"/>
    </location>
</feature>
<comment type="function">
    <text evidence="2">Plays an important role in DNA replication, recombination and repair. Binds to ssDNA and to an array of partner proteins to recruit them to their sites of action during DNA metabolism.</text>
</comment>
<evidence type="ECO:0000256" key="3">
    <source>
        <dbReference type="PIRNR" id="PIRNR002070"/>
    </source>
</evidence>
<dbReference type="InterPro" id="IPR012340">
    <property type="entry name" value="NA-bd_OB-fold"/>
</dbReference>
<dbReference type="GO" id="GO:0006260">
    <property type="term" value="P:DNA replication"/>
    <property type="evidence" value="ECO:0007669"/>
    <property type="project" value="UniProtKB-UniRule"/>
</dbReference>
<sequence>MNKVILVGRLAQDPEVRYTQSGKAVASFTLAVNRFGGQGQNSADFIPIVAWEKLAEVCGNNLTKGQRVLIEGRLQIRSYEANDGQKRRIAEVVAQTVEFLEKKQQPSGDNENIDVNSFGKDVFPDEEIPF</sequence>
<dbReference type="InterPro" id="IPR000424">
    <property type="entry name" value="Primosome_PriB/ssb"/>
</dbReference>
<keyword evidence="1 2" id="KW-0238">DNA-binding</keyword>
<dbReference type="Proteomes" id="UP000192738">
    <property type="component" value="Unassembled WGS sequence"/>
</dbReference>
<proteinExistence type="inferred from homology"/>